<evidence type="ECO:0000256" key="3">
    <source>
        <dbReference type="ARBA" id="ARBA00022525"/>
    </source>
</evidence>
<reference evidence="9" key="1">
    <citation type="submission" date="2022-11" db="UniProtKB">
        <authorList>
            <consortium name="WormBaseParasite"/>
        </authorList>
    </citation>
    <scope>IDENTIFICATION</scope>
</reference>
<keyword evidence="7" id="KW-0812">Transmembrane</keyword>
<evidence type="ECO:0000256" key="7">
    <source>
        <dbReference type="SAM" id="Phobius"/>
    </source>
</evidence>
<protein>
    <submittedName>
        <fullName evidence="9">Uncharacterized protein</fullName>
    </submittedName>
</protein>
<comment type="similarity">
    <text evidence="2">Belongs to the FARP (FMRFamide related peptide) family.</text>
</comment>
<dbReference type="Pfam" id="PF01581">
    <property type="entry name" value="FARP"/>
    <property type="match status" value="2"/>
</dbReference>
<proteinExistence type="inferred from homology"/>
<keyword evidence="8" id="KW-1185">Reference proteome</keyword>
<evidence type="ECO:0000256" key="4">
    <source>
        <dbReference type="ARBA" id="ARBA00022685"/>
    </source>
</evidence>
<evidence type="ECO:0000256" key="5">
    <source>
        <dbReference type="ARBA" id="ARBA00022815"/>
    </source>
</evidence>
<keyword evidence="7" id="KW-0472">Membrane</keyword>
<keyword evidence="7" id="KW-1133">Transmembrane helix</keyword>
<comment type="subcellular location">
    <subcellularLocation>
        <location evidence="1">Secreted</location>
    </subcellularLocation>
</comment>
<dbReference type="GO" id="GO:0007218">
    <property type="term" value="P:neuropeptide signaling pathway"/>
    <property type="evidence" value="ECO:0007669"/>
    <property type="project" value="UniProtKB-KW"/>
</dbReference>
<evidence type="ECO:0000256" key="1">
    <source>
        <dbReference type="ARBA" id="ARBA00004613"/>
    </source>
</evidence>
<evidence type="ECO:0000256" key="2">
    <source>
        <dbReference type="ARBA" id="ARBA00006356"/>
    </source>
</evidence>
<keyword evidence="5" id="KW-0027">Amidation</keyword>
<dbReference type="InterPro" id="IPR002544">
    <property type="entry name" value="FMRFamid-related_peptide-like"/>
</dbReference>
<organism evidence="8 9">
    <name type="scientific">Meloidogyne incognita</name>
    <name type="common">Southern root-knot nematode worm</name>
    <name type="synonym">Oxyuris incognita</name>
    <dbReference type="NCBI Taxonomy" id="6306"/>
    <lineage>
        <taxon>Eukaryota</taxon>
        <taxon>Metazoa</taxon>
        <taxon>Ecdysozoa</taxon>
        <taxon>Nematoda</taxon>
        <taxon>Chromadorea</taxon>
        <taxon>Rhabditida</taxon>
        <taxon>Tylenchina</taxon>
        <taxon>Tylenchomorpha</taxon>
        <taxon>Tylenchoidea</taxon>
        <taxon>Meloidogynidae</taxon>
        <taxon>Meloidogyninae</taxon>
        <taxon>Meloidogyne</taxon>
        <taxon>Meloidogyne incognita group</taxon>
    </lineage>
</organism>
<evidence type="ECO:0000256" key="6">
    <source>
        <dbReference type="ARBA" id="ARBA00023320"/>
    </source>
</evidence>
<keyword evidence="3" id="KW-0964">Secreted</keyword>
<keyword evidence="6" id="KW-0527">Neuropeptide</keyword>
<sequence length="151" mass="17244">MTSKQFPINKNLFNSLIKTTIFSPIFIVIIFVSLFIFTSEMALAEKAINEVSSPFKNWFDRDTRSPKPKFIRFGRSAGNNQKFIRFGRTPSLELVGGDPSTEVENLDDLIDAVEGLYPSERLRQQQESPSMTAVYLTAPKRAQKFIRFGKK</sequence>
<feature type="transmembrane region" description="Helical" evidence="7">
    <location>
        <begin position="20"/>
        <end position="37"/>
    </location>
</feature>
<keyword evidence="4" id="KW-0165">Cleavage on pair of basic residues</keyword>
<dbReference type="WBParaSite" id="Minc3s01318g22714">
    <property type="protein sequence ID" value="Minc3s01318g22714"/>
    <property type="gene ID" value="Minc3s01318g22714"/>
</dbReference>
<dbReference type="AlphaFoldDB" id="A0A914M8P4"/>
<evidence type="ECO:0000313" key="9">
    <source>
        <dbReference type="WBParaSite" id="Minc3s01318g22714"/>
    </source>
</evidence>
<name>A0A914M8P4_MELIC</name>
<accession>A0A914M8P4</accession>
<dbReference type="Proteomes" id="UP000887563">
    <property type="component" value="Unplaced"/>
</dbReference>
<evidence type="ECO:0000313" key="8">
    <source>
        <dbReference type="Proteomes" id="UP000887563"/>
    </source>
</evidence>
<dbReference type="GO" id="GO:0005576">
    <property type="term" value="C:extracellular region"/>
    <property type="evidence" value="ECO:0007669"/>
    <property type="project" value="UniProtKB-SubCell"/>
</dbReference>